<accession>A0ABQ5BYQ0</accession>
<comment type="caution">
    <text evidence="2">The sequence shown here is derived from an EMBL/GenBank/DDBJ whole genome shotgun (WGS) entry which is preliminary data.</text>
</comment>
<feature type="compositionally biased region" description="Basic and acidic residues" evidence="1">
    <location>
        <begin position="1"/>
        <end position="16"/>
    </location>
</feature>
<evidence type="ECO:0000313" key="3">
    <source>
        <dbReference type="Proteomes" id="UP001151760"/>
    </source>
</evidence>
<gene>
    <name evidence="2" type="ORF">Tco_0877504</name>
</gene>
<reference evidence="2" key="1">
    <citation type="journal article" date="2022" name="Int. J. Mol. Sci.">
        <title>Draft Genome of Tanacetum Coccineum: Genomic Comparison of Closely Related Tanacetum-Family Plants.</title>
        <authorList>
            <person name="Yamashiro T."/>
            <person name="Shiraishi A."/>
            <person name="Nakayama K."/>
            <person name="Satake H."/>
        </authorList>
    </citation>
    <scope>NUCLEOTIDE SEQUENCE</scope>
</reference>
<sequence>MDIREEIRLSKEDKLPESSGLPHSGQQRSYLIEMSILWRVRFISVLGKLGKIELAKKVVDISLNQGIYAKVNRWEICVAIADGQFKQLLGAHEGIVSGRGSTVASRASKKKLFSRHLKEYGHDRHTKIAKLIPKIPKLKWRTKGNHHDCGIFTMLHMECYNAGAVANWDCGLVAESGLQLDMLRRLRFKFATKILLHEINVHAQKMLDLAKEFDKLESDEKMSIIVNALKNRKERDRI</sequence>
<organism evidence="2 3">
    <name type="scientific">Tanacetum coccineum</name>
    <dbReference type="NCBI Taxonomy" id="301880"/>
    <lineage>
        <taxon>Eukaryota</taxon>
        <taxon>Viridiplantae</taxon>
        <taxon>Streptophyta</taxon>
        <taxon>Embryophyta</taxon>
        <taxon>Tracheophyta</taxon>
        <taxon>Spermatophyta</taxon>
        <taxon>Magnoliopsida</taxon>
        <taxon>eudicotyledons</taxon>
        <taxon>Gunneridae</taxon>
        <taxon>Pentapetalae</taxon>
        <taxon>asterids</taxon>
        <taxon>campanulids</taxon>
        <taxon>Asterales</taxon>
        <taxon>Asteraceae</taxon>
        <taxon>Asteroideae</taxon>
        <taxon>Anthemideae</taxon>
        <taxon>Anthemidinae</taxon>
        <taxon>Tanacetum</taxon>
    </lineage>
</organism>
<feature type="region of interest" description="Disordered" evidence="1">
    <location>
        <begin position="1"/>
        <end position="25"/>
    </location>
</feature>
<protein>
    <recommendedName>
        <fullName evidence="4">Ubiquitin-like protease family profile domain-containing protein</fullName>
    </recommendedName>
</protein>
<evidence type="ECO:0008006" key="4">
    <source>
        <dbReference type="Google" id="ProtNLM"/>
    </source>
</evidence>
<keyword evidence="3" id="KW-1185">Reference proteome</keyword>
<dbReference type="Proteomes" id="UP001151760">
    <property type="component" value="Unassembled WGS sequence"/>
</dbReference>
<name>A0ABQ5BYQ0_9ASTR</name>
<proteinExistence type="predicted"/>
<dbReference type="EMBL" id="BQNB010013667">
    <property type="protein sequence ID" value="GJT18798.1"/>
    <property type="molecule type" value="Genomic_DNA"/>
</dbReference>
<reference evidence="2" key="2">
    <citation type="submission" date="2022-01" db="EMBL/GenBank/DDBJ databases">
        <authorList>
            <person name="Yamashiro T."/>
            <person name="Shiraishi A."/>
            <person name="Satake H."/>
            <person name="Nakayama K."/>
        </authorList>
    </citation>
    <scope>NUCLEOTIDE SEQUENCE</scope>
</reference>
<evidence type="ECO:0000313" key="2">
    <source>
        <dbReference type="EMBL" id="GJT18798.1"/>
    </source>
</evidence>
<evidence type="ECO:0000256" key="1">
    <source>
        <dbReference type="SAM" id="MobiDB-lite"/>
    </source>
</evidence>